<organism evidence="3 4">
    <name type="scientific">Heterodera schachtii</name>
    <name type="common">Sugarbeet cyst nematode worm</name>
    <name type="synonym">Tylenchus schachtii</name>
    <dbReference type="NCBI Taxonomy" id="97005"/>
    <lineage>
        <taxon>Eukaryota</taxon>
        <taxon>Metazoa</taxon>
        <taxon>Ecdysozoa</taxon>
        <taxon>Nematoda</taxon>
        <taxon>Chromadorea</taxon>
        <taxon>Rhabditida</taxon>
        <taxon>Tylenchina</taxon>
        <taxon>Tylenchomorpha</taxon>
        <taxon>Tylenchoidea</taxon>
        <taxon>Heteroderidae</taxon>
        <taxon>Heteroderinae</taxon>
        <taxon>Heterodera</taxon>
    </lineage>
</organism>
<comment type="caution">
    <text evidence="3">The sequence shown here is derived from an EMBL/GenBank/DDBJ whole genome shotgun (WGS) entry which is preliminary data.</text>
</comment>
<feature type="region of interest" description="Disordered" evidence="1">
    <location>
        <begin position="29"/>
        <end position="208"/>
    </location>
</feature>
<feature type="chain" id="PRO_5044882095" evidence="2">
    <location>
        <begin position="21"/>
        <end position="208"/>
    </location>
</feature>
<sequence length="208" mass="22479">MFRFDLRLLPLLLFTLCAFGLNNANSAKKTALNVPPSNIDGNDTDKDEDIANPTITQIEPNQNGEDKVENDEPPPQTEAPDDEKDNDEEDDADSEPKAINQKVLSAQIVPPLDNENPNDEENENANANALAEEPNGDEELTQTIEKPADNDEEEPLDSELGQSKVYREDGADSAPAAIIQKDDDDGNFGDNDGNGNGNDGDNINGGAF</sequence>
<evidence type="ECO:0000256" key="1">
    <source>
        <dbReference type="SAM" id="MobiDB-lite"/>
    </source>
</evidence>
<dbReference type="AlphaFoldDB" id="A0ABD2I1M1"/>
<dbReference type="Proteomes" id="UP001620645">
    <property type="component" value="Unassembled WGS sequence"/>
</dbReference>
<reference evidence="3 4" key="1">
    <citation type="submission" date="2024-10" db="EMBL/GenBank/DDBJ databases">
        <authorList>
            <person name="Kim D."/>
        </authorList>
    </citation>
    <scope>NUCLEOTIDE SEQUENCE [LARGE SCALE GENOMIC DNA]</scope>
    <source>
        <strain evidence="3">Taebaek</strain>
    </source>
</reference>
<dbReference type="EMBL" id="JBICCN010000373">
    <property type="protein sequence ID" value="KAL3072991.1"/>
    <property type="molecule type" value="Genomic_DNA"/>
</dbReference>
<name>A0ABD2I1M1_HETSC</name>
<feature type="compositionally biased region" description="Low complexity" evidence="1">
    <location>
        <begin position="199"/>
        <end position="208"/>
    </location>
</feature>
<feature type="signal peptide" evidence="2">
    <location>
        <begin position="1"/>
        <end position="20"/>
    </location>
</feature>
<keyword evidence="2" id="KW-0732">Signal</keyword>
<proteinExistence type="predicted"/>
<gene>
    <name evidence="3" type="ORF">niasHS_017965</name>
</gene>
<protein>
    <submittedName>
        <fullName evidence="3">Uncharacterized protein</fullName>
    </submittedName>
</protein>
<evidence type="ECO:0000313" key="4">
    <source>
        <dbReference type="Proteomes" id="UP001620645"/>
    </source>
</evidence>
<feature type="compositionally biased region" description="Acidic residues" evidence="1">
    <location>
        <begin position="79"/>
        <end position="93"/>
    </location>
</feature>
<keyword evidence="4" id="KW-1185">Reference proteome</keyword>
<evidence type="ECO:0000313" key="3">
    <source>
        <dbReference type="EMBL" id="KAL3072991.1"/>
    </source>
</evidence>
<accession>A0ABD2I1M1</accession>
<feature type="compositionally biased region" description="Polar residues" evidence="1">
    <location>
        <begin position="53"/>
        <end position="63"/>
    </location>
</feature>
<feature type="compositionally biased region" description="Low complexity" evidence="1">
    <location>
        <begin position="124"/>
        <end position="133"/>
    </location>
</feature>
<evidence type="ECO:0000256" key="2">
    <source>
        <dbReference type="SAM" id="SignalP"/>
    </source>
</evidence>